<dbReference type="HOGENOM" id="CLU_036993_0_0_6"/>
<evidence type="ECO:0000259" key="3">
    <source>
        <dbReference type="Pfam" id="PF02563"/>
    </source>
</evidence>
<dbReference type="eggNOG" id="COG1596">
    <property type="taxonomic scope" value="Bacteria"/>
</dbReference>
<dbReference type="STRING" id="632955.GCA_000829675_02637"/>
<keyword evidence="1 2" id="KW-0732">Signal</keyword>
<dbReference type="Pfam" id="PF02563">
    <property type="entry name" value="Poly_export"/>
    <property type="match status" value="1"/>
</dbReference>
<protein>
    <recommendedName>
        <fullName evidence="3">Polysaccharide export protein N-terminal domain-containing protein</fullName>
    </recommendedName>
</protein>
<sequence length="565" mass="62114">MNKTMIYSTFALCAYNSTTLYANTMLPNIQQQQNQPTSHRVDPRQQIVEQDPSILPSQAIDRAINPSVEYIKNSKMFGSQLFKGAFSGTASSNFNGSYKLNPGDQVNIRMWGAYQYSGTQSVDPKGNLFLPHIGPIAVQGVSNSQLQPLIEKHVRKVYVSNVGVYASLVEAQPVRVMVTGVVSQPGNYGGLANDSVVAYLDRAGGVDPERGSYIDIKIMRSGQLLQQIDLYEFLISGQLQPFSFRDGDVVLVGPRTYTFNISGEVFNAYDFEFNRSYLTVAEALAVAKLKPGATNVSIMRRQGTEYRSEYYALDQAQDIQVQDGDILTVTADRYAGTIQVRIEGAHNGEHAIVLAYGAKLSDVLSQIKPNALANIKALQLFRPSVAKRQKEMLNVALDKLEDATFNTRSSTQEEANLRSKDAELVKQFVVKARQAQPLGQVILHAESAQDVILEQGDILKIPEMTSVVMVHGEVAFANGVEYQPNRSALSYIEQVGGFSQKSNKSKVIVIHQNGEAELVSKSTKILQGDEIMVLPKANSKSIEIARGISSVLYQIAVMTKIALDL</sequence>
<evidence type="ECO:0000256" key="2">
    <source>
        <dbReference type="SAM" id="SignalP"/>
    </source>
</evidence>
<feature type="signal peptide" evidence="2">
    <location>
        <begin position="1"/>
        <end position="22"/>
    </location>
</feature>
<feature type="domain" description="Polysaccharide export protein N-terminal" evidence="3">
    <location>
        <begin position="96"/>
        <end position="166"/>
    </location>
</feature>
<keyword evidence="5" id="KW-1185">Reference proteome</keyword>
<dbReference type="InterPro" id="IPR003715">
    <property type="entry name" value="Poly_export_N"/>
</dbReference>
<dbReference type="EMBL" id="ATGI01000039">
    <property type="protein sequence ID" value="EPF69993.1"/>
    <property type="molecule type" value="Genomic_DNA"/>
</dbReference>
<dbReference type="PANTHER" id="PTHR33619">
    <property type="entry name" value="POLYSACCHARIDE EXPORT PROTEIN GFCE-RELATED"/>
    <property type="match status" value="1"/>
</dbReference>
<dbReference type="PANTHER" id="PTHR33619:SF3">
    <property type="entry name" value="POLYSACCHARIDE EXPORT PROTEIN GFCE-RELATED"/>
    <property type="match status" value="1"/>
</dbReference>
<evidence type="ECO:0000256" key="1">
    <source>
        <dbReference type="ARBA" id="ARBA00022729"/>
    </source>
</evidence>
<dbReference type="PATRIC" id="fig|421052.3.peg.3487"/>
<dbReference type="RefSeq" id="WP_016657915.1">
    <property type="nucleotide sequence ID" value="NZ_KE340355.1"/>
</dbReference>
<organism evidence="4 5">
    <name type="scientific">Acinetobacter rudis CIP 110305</name>
    <dbReference type="NCBI Taxonomy" id="421052"/>
    <lineage>
        <taxon>Bacteria</taxon>
        <taxon>Pseudomonadati</taxon>
        <taxon>Pseudomonadota</taxon>
        <taxon>Gammaproteobacteria</taxon>
        <taxon>Moraxellales</taxon>
        <taxon>Moraxellaceae</taxon>
        <taxon>Acinetobacter</taxon>
    </lineage>
</organism>
<reference evidence="4 5" key="1">
    <citation type="submission" date="2013-06" db="EMBL/GenBank/DDBJ databases">
        <title>The Genome Sequence of Acinetobacter rudis CIP 110305.</title>
        <authorList>
            <consortium name="The Broad Institute Genome Sequencing Platform"/>
            <consortium name="The Broad Institute Genome Sequencing Center for Infectious Disease"/>
            <person name="Cerqueira G."/>
            <person name="Feldgarden M."/>
            <person name="Courvalin P."/>
            <person name="Perichon B."/>
            <person name="Grillot-Courvalin C."/>
            <person name="Clermont D."/>
            <person name="Rocha E."/>
            <person name="Yoon E.-J."/>
            <person name="Nemec A."/>
            <person name="Young S.K."/>
            <person name="Zeng Q."/>
            <person name="Gargeya S."/>
            <person name="Fitzgerald M."/>
            <person name="Abouelleil A."/>
            <person name="Alvarado L."/>
            <person name="Berlin A.M."/>
            <person name="Chapman S.B."/>
            <person name="Dewar J."/>
            <person name="Goldberg J."/>
            <person name="Griggs A."/>
            <person name="Gujja S."/>
            <person name="Hansen M."/>
            <person name="Howarth C."/>
            <person name="Imamovic A."/>
            <person name="Larimer J."/>
            <person name="McCowan C."/>
            <person name="Murphy C."/>
            <person name="Pearson M."/>
            <person name="Priest M."/>
            <person name="Roberts A."/>
            <person name="Saif S."/>
            <person name="Shea T."/>
            <person name="Sykes S."/>
            <person name="Wortman J."/>
            <person name="Nusbaum C."/>
            <person name="Birren B."/>
        </authorList>
    </citation>
    <scope>NUCLEOTIDE SEQUENCE [LARGE SCALE GENOMIC DNA]</scope>
    <source>
        <strain evidence="4 5">CIP 110305</strain>
    </source>
</reference>
<accession>S3MTT6</accession>
<comment type="caution">
    <text evidence="4">The sequence shown here is derived from an EMBL/GenBank/DDBJ whole genome shotgun (WGS) entry which is preliminary data.</text>
</comment>
<evidence type="ECO:0000313" key="5">
    <source>
        <dbReference type="Proteomes" id="UP000014568"/>
    </source>
</evidence>
<feature type="chain" id="PRO_5004523515" description="Polysaccharide export protein N-terminal domain-containing protein" evidence="2">
    <location>
        <begin position="23"/>
        <end position="565"/>
    </location>
</feature>
<name>S3MTT6_9GAMM</name>
<evidence type="ECO:0000313" key="4">
    <source>
        <dbReference type="EMBL" id="EPF69993.1"/>
    </source>
</evidence>
<dbReference type="InterPro" id="IPR049712">
    <property type="entry name" value="Poly_export"/>
</dbReference>
<dbReference type="Gene3D" id="3.10.560.10">
    <property type="entry name" value="Outer membrane lipoprotein wza domain like"/>
    <property type="match status" value="3"/>
</dbReference>
<dbReference type="OrthoDB" id="9808948at2"/>
<dbReference type="AlphaFoldDB" id="S3MTT6"/>
<dbReference type="Proteomes" id="UP000014568">
    <property type="component" value="Unassembled WGS sequence"/>
</dbReference>
<gene>
    <name evidence="4" type="ORF">F945_03557</name>
</gene>
<dbReference type="Gene3D" id="3.30.1950.10">
    <property type="entry name" value="wza like domain"/>
    <property type="match status" value="1"/>
</dbReference>
<dbReference type="GO" id="GO:0015159">
    <property type="term" value="F:polysaccharide transmembrane transporter activity"/>
    <property type="evidence" value="ECO:0007669"/>
    <property type="project" value="InterPro"/>
</dbReference>
<proteinExistence type="predicted"/>